<evidence type="ECO:0000313" key="11">
    <source>
        <dbReference type="Proteomes" id="UP000255505"/>
    </source>
</evidence>
<evidence type="ECO:0000256" key="1">
    <source>
        <dbReference type="ARBA" id="ARBA00000971"/>
    </source>
</evidence>
<dbReference type="InterPro" id="IPR046357">
    <property type="entry name" value="PPIase_dom_sf"/>
</dbReference>
<organism evidence="10 11">
    <name type="scientific">Cupriavidus taiwanensis</name>
    <dbReference type="NCBI Taxonomy" id="164546"/>
    <lineage>
        <taxon>Bacteria</taxon>
        <taxon>Pseudomonadati</taxon>
        <taxon>Pseudomonadota</taxon>
        <taxon>Betaproteobacteria</taxon>
        <taxon>Burkholderiales</taxon>
        <taxon>Burkholderiaceae</taxon>
        <taxon>Cupriavidus</taxon>
    </lineage>
</organism>
<dbReference type="Proteomes" id="UP000255505">
    <property type="component" value="Plasmid II"/>
</dbReference>
<keyword evidence="8" id="KW-0732">Signal</keyword>
<dbReference type="AlphaFoldDB" id="A0A375ISZ5"/>
<evidence type="ECO:0000256" key="5">
    <source>
        <dbReference type="ARBA" id="ARBA00056164"/>
    </source>
</evidence>
<dbReference type="Gene3D" id="3.10.50.40">
    <property type="match status" value="1"/>
</dbReference>
<evidence type="ECO:0000256" key="4">
    <source>
        <dbReference type="ARBA" id="ARBA00023235"/>
    </source>
</evidence>
<dbReference type="PANTHER" id="PTHR43811:SF19">
    <property type="entry name" value="39 KDA FK506-BINDING NUCLEAR PROTEIN"/>
    <property type="match status" value="1"/>
</dbReference>
<evidence type="ECO:0000313" key="10">
    <source>
        <dbReference type="EMBL" id="SPK76759.1"/>
    </source>
</evidence>
<dbReference type="RefSeq" id="WP_115666194.1">
    <property type="nucleotide sequence ID" value="NZ_LT991977.1"/>
</dbReference>
<comment type="similarity">
    <text evidence="2 7">Belongs to the FKBP-type PPIase family.</text>
</comment>
<protein>
    <recommendedName>
        <fullName evidence="7">Peptidyl-prolyl cis-trans isomerase</fullName>
        <ecNumber evidence="7">5.2.1.8</ecNumber>
    </recommendedName>
</protein>
<evidence type="ECO:0000256" key="3">
    <source>
        <dbReference type="ARBA" id="ARBA00023110"/>
    </source>
</evidence>
<evidence type="ECO:0000256" key="7">
    <source>
        <dbReference type="RuleBase" id="RU003915"/>
    </source>
</evidence>
<keyword evidence="10" id="KW-0614">Plasmid</keyword>
<dbReference type="InterPro" id="IPR001179">
    <property type="entry name" value="PPIase_FKBP_dom"/>
</dbReference>
<keyword evidence="3 6" id="KW-0697">Rotamase</keyword>
<feature type="domain" description="PPIase FKBP-type" evidence="9">
    <location>
        <begin position="64"/>
        <end position="150"/>
    </location>
</feature>
<evidence type="ECO:0000256" key="6">
    <source>
        <dbReference type="PROSITE-ProRule" id="PRU00277"/>
    </source>
</evidence>
<keyword evidence="4 6" id="KW-0413">Isomerase</keyword>
<geneLocation type="plasmid" evidence="10">
    <name>II</name>
</geneLocation>
<sequence length="151" mass="15081">MKTLALFLGTLTLAGAACAAGPAASAPATAASAPATAASAPQTLASGMTIQHLIKGTGASPKATDTVQVHYRGTLADGTEFDSSYKRGQPISFPLNRVIPCWTEGVQAMQVGGKARLSCPPGTAYGARGVPGTIPPNATLTFEVVLLGIGS</sequence>
<feature type="chain" id="PRO_5017027677" description="Peptidyl-prolyl cis-trans isomerase" evidence="8">
    <location>
        <begin position="20"/>
        <end position="151"/>
    </location>
</feature>
<dbReference type="SUPFAM" id="SSF54534">
    <property type="entry name" value="FKBP-like"/>
    <property type="match status" value="1"/>
</dbReference>
<name>A0A375ISZ5_9BURK</name>
<dbReference type="Pfam" id="PF00254">
    <property type="entry name" value="FKBP_C"/>
    <property type="match status" value="1"/>
</dbReference>
<gene>
    <name evidence="10" type="ORF">CT19425_MP80388</name>
</gene>
<proteinExistence type="inferred from homology"/>
<evidence type="ECO:0000259" key="9">
    <source>
        <dbReference type="PROSITE" id="PS50059"/>
    </source>
</evidence>
<evidence type="ECO:0000256" key="8">
    <source>
        <dbReference type="SAM" id="SignalP"/>
    </source>
</evidence>
<dbReference type="PROSITE" id="PS50059">
    <property type="entry name" value="FKBP_PPIASE"/>
    <property type="match status" value="1"/>
</dbReference>
<dbReference type="EC" id="5.2.1.8" evidence="7"/>
<dbReference type="PROSITE" id="PS51257">
    <property type="entry name" value="PROKAR_LIPOPROTEIN"/>
    <property type="match status" value="1"/>
</dbReference>
<dbReference type="EMBL" id="LT991977">
    <property type="protein sequence ID" value="SPK76759.1"/>
    <property type="molecule type" value="Genomic_DNA"/>
</dbReference>
<comment type="function">
    <text evidence="5">PPIases accelerate the folding of proteins.</text>
</comment>
<reference evidence="10 11" key="1">
    <citation type="submission" date="2018-01" db="EMBL/GenBank/DDBJ databases">
        <authorList>
            <person name="Gaut B.S."/>
            <person name="Morton B.R."/>
            <person name="Clegg M.T."/>
            <person name="Duvall M.R."/>
        </authorList>
    </citation>
    <scope>NUCLEOTIDE SEQUENCE [LARGE SCALE GENOMIC DNA]</scope>
    <source>
        <strain evidence="10">Cupriavidus taiwanensis LMG 19425</strain>
        <plasmid evidence="11">Plasmid ii</plasmid>
    </source>
</reference>
<dbReference type="FunFam" id="3.10.50.40:FF:000006">
    <property type="entry name" value="Peptidyl-prolyl cis-trans isomerase"/>
    <property type="match status" value="1"/>
</dbReference>
<dbReference type="GO" id="GO:0003755">
    <property type="term" value="F:peptidyl-prolyl cis-trans isomerase activity"/>
    <property type="evidence" value="ECO:0007669"/>
    <property type="project" value="UniProtKB-UniRule"/>
</dbReference>
<evidence type="ECO:0000256" key="2">
    <source>
        <dbReference type="ARBA" id="ARBA00006577"/>
    </source>
</evidence>
<feature type="signal peptide" evidence="8">
    <location>
        <begin position="1"/>
        <end position="19"/>
    </location>
</feature>
<accession>A0A375ISZ5</accession>
<dbReference type="PANTHER" id="PTHR43811">
    <property type="entry name" value="FKBP-TYPE PEPTIDYL-PROLYL CIS-TRANS ISOMERASE FKPA"/>
    <property type="match status" value="1"/>
</dbReference>
<comment type="catalytic activity">
    <reaction evidence="1 6 7">
        <text>[protein]-peptidylproline (omega=180) = [protein]-peptidylproline (omega=0)</text>
        <dbReference type="Rhea" id="RHEA:16237"/>
        <dbReference type="Rhea" id="RHEA-COMP:10747"/>
        <dbReference type="Rhea" id="RHEA-COMP:10748"/>
        <dbReference type="ChEBI" id="CHEBI:83833"/>
        <dbReference type="ChEBI" id="CHEBI:83834"/>
        <dbReference type="EC" id="5.2.1.8"/>
    </reaction>
</comment>